<gene>
    <name evidence="2" type="ORF">Rsub_11336</name>
</gene>
<evidence type="ECO:0000256" key="1">
    <source>
        <dbReference type="SAM" id="Phobius"/>
    </source>
</evidence>
<keyword evidence="1" id="KW-0812">Transmembrane</keyword>
<evidence type="ECO:0000313" key="2">
    <source>
        <dbReference type="EMBL" id="GBF97810.1"/>
    </source>
</evidence>
<feature type="transmembrane region" description="Helical" evidence="1">
    <location>
        <begin position="332"/>
        <end position="351"/>
    </location>
</feature>
<dbReference type="SUPFAM" id="SSF50494">
    <property type="entry name" value="Trypsin-like serine proteases"/>
    <property type="match status" value="1"/>
</dbReference>
<evidence type="ECO:0008006" key="4">
    <source>
        <dbReference type="Google" id="ProtNLM"/>
    </source>
</evidence>
<dbReference type="InterPro" id="IPR009003">
    <property type="entry name" value="Peptidase_S1_PA"/>
</dbReference>
<name>A0A2V0PIS7_9CHLO</name>
<dbReference type="InParanoid" id="A0A2V0PIS7"/>
<accession>A0A2V0PIS7</accession>
<keyword evidence="3" id="KW-1185">Reference proteome</keyword>
<evidence type="ECO:0000313" key="3">
    <source>
        <dbReference type="Proteomes" id="UP000247498"/>
    </source>
</evidence>
<dbReference type="AlphaFoldDB" id="A0A2V0PIS7"/>
<organism evidence="2 3">
    <name type="scientific">Raphidocelis subcapitata</name>
    <dbReference type="NCBI Taxonomy" id="307507"/>
    <lineage>
        <taxon>Eukaryota</taxon>
        <taxon>Viridiplantae</taxon>
        <taxon>Chlorophyta</taxon>
        <taxon>core chlorophytes</taxon>
        <taxon>Chlorophyceae</taxon>
        <taxon>CS clade</taxon>
        <taxon>Sphaeropleales</taxon>
        <taxon>Selenastraceae</taxon>
        <taxon>Raphidocelis</taxon>
    </lineage>
</organism>
<sequence>MAAPDPRQRLMEAVPGLFPDKPAAFKGRAAKAVRGMPEFAAAALLTYAEADQRAAIEAEVPGTADAAAAAAPAAAAAGAGPLTTRTAPSPAPSFVGRVRRVASGAGRAAAGGKPVGSCALVRLRDGAFVTAFHVYEAATEGGCAAWVELAGNNVAPFEAKLLRHSAKADLALLVPASGAGLQLPAAVPMGMGRVGDAVQLRAYPQVVDKEMGPDPEGIPCLFEGRIAAVCGNESLADYTSFGNCSGGAVLGGPNLTQLVGVHLGTISPHEDASDWQGVNEQLLHKTEAPFFASSAAVMELLAADRVGMGERTVERERSKRRRRRAAAQQRRWGGGVFGAVLWPLAYFFGWGGGE</sequence>
<proteinExistence type="predicted"/>
<dbReference type="Proteomes" id="UP000247498">
    <property type="component" value="Unassembled WGS sequence"/>
</dbReference>
<dbReference type="EMBL" id="BDRX01000108">
    <property type="protein sequence ID" value="GBF97810.1"/>
    <property type="molecule type" value="Genomic_DNA"/>
</dbReference>
<protein>
    <recommendedName>
        <fullName evidence="4">Serine protease</fullName>
    </recommendedName>
</protein>
<reference evidence="2 3" key="1">
    <citation type="journal article" date="2018" name="Sci. Rep.">
        <title>Raphidocelis subcapitata (=Pseudokirchneriella subcapitata) provides an insight into genome evolution and environmental adaptations in the Sphaeropleales.</title>
        <authorList>
            <person name="Suzuki S."/>
            <person name="Yamaguchi H."/>
            <person name="Nakajima N."/>
            <person name="Kawachi M."/>
        </authorList>
    </citation>
    <scope>NUCLEOTIDE SEQUENCE [LARGE SCALE GENOMIC DNA]</scope>
    <source>
        <strain evidence="2 3">NIES-35</strain>
    </source>
</reference>
<keyword evidence="1" id="KW-0472">Membrane</keyword>
<keyword evidence="1" id="KW-1133">Transmembrane helix</keyword>
<comment type="caution">
    <text evidence="2">The sequence shown here is derived from an EMBL/GenBank/DDBJ whole genome shotgun (WGS) entry which is preliminary data.</text>
</comment>